<reference evidence="2 3" key="1">
    <citation type="submission" date="2019-02" db="EMBL/GenBank/DDBJ databases">
        <title>Deep-cultivation of Planctomycetes and their phenomic and genomic characterization uncovers novel biology.</title>
        <authorList>
            <person name="Wiegand S."/>
            <person name="Jogler M."/>
            <person name="Boedeker C."/>
            <person name="Pinto D."/>
            <person name="Vollmers J."/>
            <person name="Rivas-Marin E."/>
            <person name="Kohn T."/>
            <person name="Peeters S.H."/>
            <person name="Heuer A."/>
            <person name="Rast P."/>
            <person name="Oberbeckmann S."/>
            <person name="Bunk B."/>
            <person name="Jeske O."/>
            <person name="Meyerdierks A."/>
            <person name="Storesund J.E."/>
            <person name="Kallscheuer N."/>
            <person name="Luecker S."/>
            <person name="Lage O.M."/>
            <person name="Pohl T."/>
            <person name="Merkel B.J."/>
            <person name="Hornburger P."/>
            <person name="Mueller R.-W."/>
            <person name="Bruemmer F."/>
            <person name="Labrenz M."/>
            <person name="Spormann A.M."/>
            <person name="Op den Camp H."/>
            <person name="Overmann J."/>
            <person name="Amann R."/>
            <person name="Jetten M.S.M."/>
            <person name="Mascher T."/>
            <person name="Medema M.H."/>
            <person name="Devos D.P."/>
            <person name="Kaster A.-K."/>
            <person name="Ovreas L."/>
            <person name="Rohde M."/>
            <person name="Galperin M.Y."/>
            <person name="Jogler C."/>
        </authorList>
    </citation>
    <scope>NUCLEOTIDE SEQUENCE [LARGE SCALE GENOMIC DNA]</scope>
    <source>
        <strain evidence="2 3">HG15A2</strain>
    </source>
</reference>
<dbReference type="InterPro" id="IPR053520">
    <property type="entry name" value="Transposase_Tn903"/>
</dbReference>
<protein>
    <submittedName>
        <fullName evidence="2">Transposase DDE domain protein</fullName>
    </submittedName>
</protein>
<dbReference type="NCBIfam" id="NF033579">
    <property type="entry name" value="transpos_IS5_2"/>
    <property type="match status" value="1"/>
</dbReference>
<dbReference type="InterPro" id="IPR025668">
    <property type="entry name" value="Tnp_DDE_dom"/>
</dbReference>
<keyword evidence="3" id="KW-1185">Reference proteome</keyword>
<organism evidence="2 3">
    <name type="scientific">Adhaeretor mobilis</name>
    <dbReference type="NCBI Taxonomy" id="1930276"/>
    <lineage>
        <taxon>Bacteria</taxon>
        <taxon>Pseudomonadati</taxon>
        <taxon>Planctomycetota</taxon>
        <taxon>Planctomycetia</taxon>
        <taxon>Pirellulales</taxon>
        <taxon>Lacipirellulaceae</taxon>
        <taxon>Adhaeretor</taxon>
    </lineage>
</organism>
<proteinExistence type="predicted"/>
<feature type="domain" description="Transposase DDE" evidence="1">
    <location>
        <begin position="1"/>
        <end position="105"/>
    </location>
</feature>
<dbReference type="PANTHER" id="PTHR34631">
    <property type="match status" value="1"/>
</dbReference>
<evidence type="ECO:0000259" key="1">
    <source>
        <dbReference type="Pfam" id="PF13737"/>
    </source>
</evidence>
<gene>
    <name evidence="2" type="ORF">HG15A2_21500</name>
</gene>
<evidence type="ECO:0000313" key="2">
    <source>
        <dbReference type="EMBL" id="QDS98864.1"/>
    </source>
</evidence>
<dbReference type="KEGG" id="amob:HG15A2_21500"/>
<sequence>MWFDEDVIDQWEHDNVEVRAGHPFVNSDLAIETLLMLRELFRLPYRQTEGFGRALVKLMDVDVAIPHHTSLQKRAAKLGITIEVARPESSIDLVVDSTGLKVYGEGEWKVKKHGADGRRTWRKLLLAVDPDTHMIAAQSLTENRVHDGDQVGPLLEQIESDVGTFYGDGACDQWKVHDSLAEQEIEAVIPPRKNAKIKQHGNSNEKPLPRDEAIRDIRLLGRKEWKQDVGYHRRSLAETAMFRMKNTFGGKLNKRSLPNQITETAFRCKILNLFVTLGMPAFLWN</sequence>
<dbReference type="InterPro" id="IPR053172">
    <property type="entry name" value="Tn903_transposase"/>
</dbReference>
<name>A0A517MVF6_9BACT</name>
<accession>A0A517MVF6</accession>
<dbReference type="AlphaFoldDB" id="A0A517MVF6"/>
<dbReference type="Pfam" id="PF13737">
    <property type="entry name" value="DDE_Tnp_1_5"/>
    <property type="match status" value="1"/>
</dbReference>
<dbReference type="Proteomes" id="UP000319852">
    <property type="component" value="Chromosome"/>
</dbReference>
<dbReference type="EMBL" id="CP036263">
    <property type="protein sequence ID" value="QDS98864.1"/>
    <property type="molecule type" value="Genomic_DNA"/>
</dbReference>
<dbReference type="PANTHER" id="PTHR34631:SF3">
    <property type="entry name" value="ISSOD12 TRANSPOSASE TNPA_ISSOD12"/>
    <property type="match status" value="1"/>
</dbReference>
<evidence type="ECO:0000313" key="3">
    <source>
        <dbReference type="Proteomes" id="UP000319852"/>
    </source>
</evidence>